<feature type="domain" description="Citrate transporter-like" evidence="7">
    <location>
        <begin position="7"/>
        <end position="312"/>
    </location>
</feature>
<evidence type="ECO:0000256" key="5">
    <source>
        <dbReference type="ARBA" id="ARBA00023136"/>
    </source>
</evidence>
<evidence type="ECO:0000256" key="2">
    <source>
        <dbReference type="ARBA" id="ARBA00022448"/>
    </source>
</evidence>
<dbReference type="Pfam" id="PF03600">
    <property type="entry name" value="CitMHS"/>
    <property type="match status" value="1"/>
</dbReference>
<evidence type="ECO:0000256" key="1">
    <source>
        <dbReference type="ARBA" id="ARBA00004141"/>
    </source>
</evidence>
<name>A0A943HIW5_9FIRM</name>
<dbReference type="InterPro" id="IPR051475">
    <property type="entry name" value="Diverse_Ion_Transporter"/>
</dbReference>
<keyword evidence="5 6" id="KW-0472">Membrane</keyword>
<feature type="transmembrane region" description="Helical" evidence="6">
    <location>
        <begin position="129"/>
        <end position="148"/>
    </location>
</feature>
<feature type="transmembrane region" description="Helical" evidence="6">
    <location>
        <begin position="356"/>
        <end position="379"/>
    </location>
</feature>
<comment type="subcellular location">
    <subcellularLocation>
        <location evidence="1">Membrane</location>
        <topology evidence="1">Multi-pass membrane protein</topology>
    </subcellularLocation>
</comment>
<gene>
    <name evidence="8" type="ORF">KHY36_13580</name>
</gene>
<evidence type="ECO:0000259" key="7">
    <source>
        <dbReference type="Pfam" id="PF03600"/>
    </source>
</evidence>
<organism evidence="8 9">
    <name type="scientific">Subdoligranulum variabile</name>
    <dbReference type="NCBI Taxonomy" id="214851"/>
    <lineage>
        <taxon>Bacteria</taxon>
        <taxon>Bacillati</taxon>
        <taxon>Bacillota</taxon>
        <taxon>Clostridia</taxon>
        <taxon>Eubacteriales</taxon>
        <taxon>Oscillospiraceae</taxon>
        <taxon>Subdoligranulum</taxon>
    </lineage>
</organism>
<feature type="transmembrane region" description="Helical" evidence="6">
    <location>
        <begin position="168"/>
        <end position="192"/>
    </location>
</feature>
<protein>
    <submittedName>
        <fullName evidence="8">Citrate transporter</fullName>
    </submittedName>
</protein>
<dbReference type="GO" id="GO:0016020">
    <property type="term" value="C:membrane"/>
    <property type="evidence" value="ECO:0007669"/>
    <property type="project" value="UniProtKB-SubCell"/>
</dbReference>
<dbReference type="EMBL" id="JAGZGG010000046">
    <property type="protein sequence ID" value="MBS5333544.1"/>
    <property type="molecule type" value="Genomic_DNA"/>
</dbReference>
<evidence type="ECO:0000313" key="8">
    <source>
        <dbReference type="EMBL" id="MBS5333544.1"/>
    </source>
</evidence>
<sequence length="380" mass="41382">MVGKRILFMMIKHIFQKEPVLSIATCLAIISAFFVPPDAEYLGYIDFRTLAILFSLMTVMAGLRGQGVFDRLGHALLSHTRTTLQLTVVLVGLCFFSSMLITNDVSLLTFVPFTFVVLNSLNASVRGKLLLPIVCMQTIAANLGSMLTPLGNPQNLYLYGKSGMDMSSFVLLMLPYSIISLVLIAIWAVWLCREGSDIVVTHSAVNSEPDKKLIALYGILFVACLLVVLRVLPYGVAFAAILVCIFFADRPTLGHVDYSLILTFVALFIFIGNLGRMEAFSGWLQNILAGHEVFVSVLASQVTSNVPAAILLSGFTDNFRALIIGTDLGGLGTLIASMASLISYRQIANEVPAEKGHYFAMFTISNVVFLAILMGAWALT</sequence>
<proteinExistence type="predicted"/>
<dbReference type="PANTHER" id="PTHR43568:SF1">
    <property type="entry name" value="P PROTEIN"/>
    <property type="match status" value="1"/>
</dbReference>
<evidence type="ECO:0000256" key="4">
    <source>
        <dbReference type="ARBA" id="ARBA00022989"/>
    </source>
</evidence>
<accession>A0A943HIW5</accession>
<dbReference type="InterPro" id="IPR004680">
    <property type="entry name" value="Cit_transptr-like_dom"/>
</dbReference>
<dbReference type="GO" id="GO:0055085">
    <property type="term" value="P:transmembrane transport"/>
    <property type="evidence" value="ECO:0007669"/>
    <property type="project" value="InterPro"/>
</dbReference>
<evidence type="ECO:0000313" key="9">
    <source>
        <dbReference type="Proteomes" id="UP000759273"/>
    </source>
</evidence>
<feature type="transmembrane region" description="Helical" evidence="6">
    <location>
        <begin position="213"/>
        <end position="246"/>
    </location>
</feature>
<keyword evidence="2" id="KW-0813">Transport</keyword>
<keyword evidence="4 6" id="KW-1133">Transmembrane helix</keyword>
<feature type="transmembrane region" description="Helical" evidence="6">
    <location>
        <begin position="20"/>
        <end position="35"/>
    </location>
</feature>
<keyword evidence="3 6" id="KW-0812">Transmembrane</keyword>
<evidence type="ECO:0000256" key="3">
    <source>
        <dbReference type="ARBA" id="ARBA00022692"/>
    </source>
</evidence>
<dbReference type="Proteomes" id="UP000759273">
    <property type="component" value="Unassembled WGS sequence"/>
</dbReference>
<feature type="transmembrane region" description="Helical" evidence="6">
    <location>
        <begin position="41"/>
        <end position="63"/>
    </location>
</feature>
<dbReference type="PANTHER" id="PTHR43568">
    <property type="entry name" value="P PROTEIN"/>
    <property type="match status" value="1"/>
</dbReference>
<dbReference type="AlphaFoldDB" id="A0A943HIW5"/>
<feature type="transmembrane region" description="Helical" evidence="6">
    <location>
        <begin position="321"/>
        <end position="344"/>
    </location>
</feature>
<feature type="transmembrane region" description="Helical" evidence="6">
    <location>
        <begin position="258"/>
        <end position="275"/>
    </location>
</feature>
<evidence type="ECO:0000256" key="6">
    <source>
        <dbReference type="SAM" id="Phobius"/>
    </source>
</evidence>
<feature type="transmembrane region" description="Helical" evidence="6">
    <location>
        <begin position="107"/>
        <end position="122"/>
    </location>
</feature>
<comment type="caution">
    <text evidence="8">The sequence shown here is derived from an EMBL/GenBank/DDBJ whole genome shotgun (WGS) entry which is preliminary data.</text>
</comment>
<feature type="transmembrane region" description="Helical" evidence="6">
    <location>
        <begin position="287"/>
        <end position="315"/>
    </location>
</feature>
<reference evidence="8" key="1">
    <citation type="submission" date="2021-02" db="EMBL/GenBank/DDBJ databases">
        <title>Infant gut strain persistence is associated with maternal origin, phylogeny, and functional potential including surface adhesion and iron acquisition.</title>
        <authorList>
            <person name="Lou Y.C."/>
        </authorList>
    </citation>
    <scope>NUCLEOTIDE SEQUENCE</scope>
    <source>
        <strain evidence="8">L3_101_000M1_dasL3_101_000M1_concoct_87</strain>
    </source>
</reference>
<feature type="transmembrane region" description="Helical" evidence="6">
    <location>
        <begin position="84"/>
        <end position="101"/>
    </location>
</feature>